<comment type="catalytic activity">
    <reaction evidence="6">
        <text>5-(methylsulfanyl)-D-ribulose 1-phosphate = 5-methylsulfanyl-2,3-dioxopentyl phosphate + H2O</text>
        <dbReference type="Rhea" id="RHEA:15549"/>
        <dbReference type="ChEBI" id="CHEBI:15377"/>
        <dbReference type="ChEBI" id="CHEBI:58548"/>
        <dbReference type="ChEBI" id="CHEBI:58828"/>
        <dbReference type="EC" id="4.2.1.109"/>
    </reaction>
</comment>
<keyword evidence="4 6" id="KW-0486">Methionine biosynthesis</keyword>
<feature type="binding site" evidence="6">
    <location>
        <position position="98"/>
    </location>
    <ligand>
        <name>Zn(2+)</name>
        <dbReference type="ChEBI" id="CHEBI:29105"/>
    </ligand>
</feature>
<dbReference type="InterPro" id="IPR001303">
    <property type="entry name" value="Aldolase_II/adducin_N"/>
</dbReference>
<dbReference type="EC" id="4.2.1.109" evidence="6"/>
<evidence type="ECO:0000259" key="7">
    <source>
        <dbReference type="SMART" id="SM01007"/>
    </source>
</evidence>
<name>A0A495VBY3_9GAMM</name>
<dbReference type="Pfam" id="PF00596">
    <property type="entry name" value="Aldolase_II"/>
    <property type="match status" value="1"/>
</dbReference>
<dbReference type="GO" id="GO:0046570">
    <property type="term" value="F:methylthioribulose 1-phosphate dehydratase activity"/>
    <property type="evidence" value="ECO:0007669"/>
    <property type="project" value="UniProtKB-UniRule"/>
</dbReference>
<comment type="pathway">
    <text evidence="6">Amino-acid biosynthesis; L-methionine biosynthesis via salvage pathway; L-methionine from S-methyl-5-thio-alpha-D-ribose 1-phosphate: step 2/6.</text>
</comment>
<dbReference type="GO" id="GO:0005829">
    <property type="term" value="C:cytosol"/>
    <property type="evidence" value="ECO:0007669"/>
    <property type="project" value="TreeGrafter"/>
</dbReference>
<sequence length="206" mass="22595">MVDPEVFKQRAAELIGVGHFCFSRGWLPATSGNLSARLDASRIAITVSGRHKGELDASGIMAMDVEGRILTAGCRPSAETELHLMLYRRDPAIGAVLHTHSVNATVLSRLADDALTLSDYEVLKALPGIETHETRLALPVFANDQDIGRLALEVERALERTPNLPGYLIAGHGLYTWGSNVADARRRIEAFEFLLECETLTRSMTR</sequence>
<dbReference type="OrthoDB" id="9805559at2"/>
<keyword evidence="2 6" id="KW-0479">Metal-binding</keyword>
<comment type="caution">
    <text evidence="8">The sequence shown here is derived from an EMBL/GenBank/DDBJ whole genome shotgun (WGS) entry which is preliminary data.</text>
</comment>
<accession>A0A495VBY3</accession>
<dbReference type="InterPro" id="IPR050197">
    <property type="entry name" value="Aldolase_class_II_sugar_metab"/>
</dbReference>
<keyword evidence="5 6" id="KW-0456">Lyase</keyword>
<evidence type="ECO:0000256" key="2">
    <source>
        <dbReference type="ARBA" id="ARBA00022723"/>
    </source>
</evidence>
<protein>
    <recommendedName>
        <fullName evidence="6">Methylthioribulose-1-phosphate dehydratase</fullName>
        <shortName evidence="6">MTRu-1-P dehydratase</shortName>
        <ecNumber evidence="6">4.2.1.109</ecNumber>
    </recommendedName>
</protein>
<evidence type="ECO:0000313" key="9">
    <source>
        <dbReference type="Proteomes" id="UP000274556"/>
    </source>
</evidence>
<dbReference type="PANTHER" id="PTHR22789">
    <property type="entry name" value="FUCULOSE PHOSPHATE ALDOLASE"/>
    <property type="match status" value="1"/>
</dbReference>
<evidence type="ECO:0000256" key="6">
    <source>
        <dbReference type="HAMAP-Rule" id="MF_01677"/>
    </source>
</evidence>
<evidence type="ECO:0000256" key="4">
    <source>
        <dbReference type="ARBA" id="ARBA00023167"/>
    </source>
</evidence>
<gene>
    <name evidence="6" type="primary">mtnB</name>
    <name evidence="8" type="ORF">BDD21_4390</name>
</gene>
<dbReference type="AlphaFoldDB" id="A0A495VBY3"/>
<dbReference type="Proteomes" id="UP000274556">
    <property type="component" value="Unassembled WGS sequence"/>
</dbReference>
<dbReference type="GO" id="GO:0016832">
    <property type="term" value="F:aldehyde-lyase activity"/>
    <property type="evidence" value="ECO:0007669"/>
    <property type="project" value="TreeGrafter"/>
</dbReference>
<proteinExistence type="inferred from homology"/>
<dbReference type="Gene3D" id="3.40.225.10">
    <property type="entry name" value="Class II aldolase/adducin N-terminal domain"/>
    <property type="match status" value="1"/>
</dbReference>
<comment type="similarity">
    <text evidence="6">Belongs to the aldolase class II family. MtnB subfamily.</text>
</comment>
<dbReference type="InterPro" id="IPR036409">
    <property type="entry name" value="Aldolase_II/adducin_N_sf"/>
</dbReference>
<dbReference type="InterPro" id="IPR017714">
    <property type="entry name" value="MethylthioRu-1-P_deHdtase_MtnB"/>
</dbReference>
<dbReference type="RefSeq" id="WP_120798906.1">
    <property type="nucleotide sequence ID" value="NZ_RBXL01000001.1"/>
</dbReference>
<comment type="cofactor">
    <cofactor evidence="6">
        <name>Zn(2+)</name>
        <dbReference type="ChEBI" id="CHEBI:29105"/>
    </cofactor>
    <text evidence="6">Binds 1 zinc ion per subunit.</text>
</comment>
<dbReference type="NCBIfam" id="TIGR03328">
    <property type="entry name" value="salvage_mtnB"/>
    <property type="match status" value="1"/>
</dbReference>
<reference evidence="8 9" key="1">
    <citation type="submission" date="2018-10" db="EMBL/GenBank/DDBJ databases">
        <title>Genomic Encyclopedia of Archaeal and Bacterial Type Strains, Phase II (KMG-II): from individual species to whole genera.</title>
        <authorList>
            <person name="Goeker M."/>
        </authorList>
    </citation>
    <scope>NUCLEOTIDE SEQUENCE [LARGE SCALE GENOMIC DNA]</scope>
    <source>
        <strain evidence="8 9">DSM 235</strain>
    </source>
</reference>
<keyword evidence="3 6" id="KW-0862">Zinc</keyword>
<dbReference type="EMBL" id="RBXL01000001">
    <property type="protein sequence ID" value="RKT46849.1"/>
    <property type="molecule type" value="Genomic_DNA"/>
</dbReference>
<dbReference type="HAMAP" id="MF_01677">
    <property type="entry name" value="Salvage_MtnB"/>
    <property type="match status" value="1"/>
</dbReference>
<feature type="binding site" evidence="6">
    <location>
        <position position="100"/>
    </location>
    <ligand>
        <name>Zn(2+)</name>
        <dbReference type="ChEBI" id="CHEBI:29105"/>
    </ligand>
</feature>
<keyword evidence="9" id="KW-1185">Reference proteome</keyword>
<dbReference type="NCBIfam" id="NF006672">
    <property type="entry name" value="PRK09220.1"/>
    <property type="match status" value="1"/>
</dbReference>
<feature type="domain" description="Class II aldolase/adducin N-terminal" evidence="7">
    <location>
        <begin position="12"/>
        <end position="199"/>
    </location>
</feature>
<dbReference type="GO" id="GO:0019509">
    <property type="term" value="P:L-methionine salvage from methylthioadenosine"/>
    <property type="evidence" value="ECO:0007669"/>
    <property type="project" value="UniProtKB-UniRule"/>
</dbReference>
<keyword evidence="1 6" id="KW-0028">Amino-acid biosynthesis</keyword>
<dbReference type="UniPathway" id="UPA00904">
    <property type="reaction ID" value="UER00875"/>
</dbReference>
<evidence type="ECO:0000256" key="3">
    <source>
        <dbReference type="ARBA" id="ARBA00022833"/>
    </source>
</evidence>
<dbReference type="SUPFAM" id="SSF53639">
    <property type="entry name" value="AraD/HMP-PK domain-like"/>
    <property type="match status" value="1"/>
</dbReference>
<dbReference type="GO" id="GO:0008270">
    <property type="term" value="F:zinc ion binding"/>
    <property type="evidence" value="ECO:0007669"/>
    <property type="project" value="UniProtKB-UniRule"/>
</dbReference>
<evidence type="ECO:0000256" key="1">
    <source>
        <dbReference type="ARBA" id="ARBA00022605"/>
    </source>
</evidence>
<evidence type="ECO:0000313" key="8">
    <source>
        <dbReference type="EMBL" id="RKT46849.1"/>
    </source>
</evidence>
<organism evidence="8 9">
    <name type="scientific">Thiocapsa rosea</name>
    <dbReference type="NCBI Taxonomy" id="69360"/>
    <lineage>
        <taxon>Bacteria</taxon>
        <taxon>Pseudomonadati</taxon>
        <taxon>Pseudomonadota</taxon>
        <taxon>Gammaproteobacteria</taxon>
        <taxon>Chromatiales</taxon>
        <taxon>Chromatiaceae</taxon>
        <taxon>Thiocapsa</taxon>
    </lineage>
</organism>
<dbReference type="SMART" id="SM01007">
    <property type="entry name" value="Aldolase_II"/>
    <property type="match status" value="1"/>
</dbReference>
<comment type="function">
    <text evidence="6">Catalyzes the dehydration of methylthioribulose-1-phosphate (MTRu-1-P) into 2,3-diketo-5-methylthiopentyl-1-phosphate (DK-MTP-1-P).</text>
</comment>
<evidence type="ECO:0000256" key="5">
    <source>
        <dbReference type="ARBA" id="ARBA00023239"/>
    </source>
</evidence>
<dbReference type="GO" id="GO:0019323">
    <property type="term" value="P:pentose catabolic process"/>
    <property type="evidence" value="ECO:0007669"/>
    <property type="project" value="TreeGrafter"/>
</dbReference>
<dbReference type="PANTHER" id="PTHR22789:SF0">
    <property type="entry name" value="3-OXO-TETRONATE 4-PHOSPHATE DECARBOXYLASE-RELATED"/>
    <property type="match status" value="1"/>
</dbReference>